<protein>
    <submittedName>
        <fullName evidence="1">Uncharacterized protein</fullName>
    </submittedName>
</protein>
<gene>
    <name evidence="1" type="ORF">CH379_16030</name>
</gene>
<comment type="caution">
    <text evidence="1">The sequence shown here is derived from an EMBL/GenBank/DDBJ whole genome shotgun (WGS) entry which is preliminary data.</text>
</comment>
<dbReference type="EMBL" id="NPEF01000197">
    <property type="protein sequence ID" value="PJZ91909.1"/>
    <property type="molecule type" value="Genomic_DNA"/>
</dbReference>
<sequence length="65" mass="7428">MILESDYSEDVRSRVLIRIRSEFDVFPFLVPVPVSGVSKKNLRRVVERTEAPRSRTLVGARLQGV</sequence>
<organism evidence="1">
    <name type="scientific">Leptospira ellisii</name>
    <dbReference type="NCBI Taxonomy" id="2023197"/>
    <lineage>
        <taxon>Bacteria</taxon>
        <taxon>Pseudomonadati</taxon>
        <taxon>Spirochaetota</taxon>
        <taxon>Spirochaetia</taxon>
        <taxon>Leptospirales</taxon>
        <taxon>Leptospiraceae</taxon>
        <taxon>Leptospira</taxon>
    </lineage>
</organism>
<accession>A0A2N0BJ98</accession>
<name>A0A2N0BJ98_9LEPT</name>
<reference evidence="1" key="1">
    <citation type="submission" date="2017-07" db="EMBL/GenBank/DDBJ databases">
        <title>Leptospira spp. isolated from tropical soils.</title>
        <authorList>
            <person name="Thibeaux R."/>
            <person name="Iraola G."/>
            <person name="Ferres I."/>
            <person name="Bierque E."/>
            <person name="Girault D."/>
            <person name="Soupe-Gilbert M.-E."/>
            <person name="Picardeau M."/>
            <person name="Goarant C."/>
        </authorList>
    </citation>
    <scope>NUCLEOTIDE SEQUENCE [LARGE SCALE GENOMIC DNA]</scope>
    <source>
        <strain evidence="1">ATI7-C-A5</strain>
    </source>
</reference>
<dbReference type="AlphaFoldDB" id="A0A2N0BJ98"/>
<evidence type="ECO:0000313" key="1">
    <source>
        <dbReference type="EMBL" id="PJZ91909.1"/>
    </source>
</evidence>
<accession>A0A2N0B5T3</accession>
<proteinExistence type="predicted"/>